<accession>A0A6J5S4G5</accession>
<evidence type="ECO:0000313" key="1">
    <source>
        <dbReference type="EMBL" id="CAB4203442.1"/>
    </source>
</evidence>
<gene>
    <name evidence="1" type="ORF">UFOVP1382_58</name>
</gene>
<proteinExistence type="predicted"/>
<dbReference type="EMBL" id="LR797331">
    <property type="protein sequence ID" value="CAB4203442.1"/>
    <property type="molecule type" value="Genomic_DNA"/>
</dbReference>
<organism evidence="1">
    <name type="scientific">uncultured Caudovirales phage</name>
    <dbReference type="NCBI Taxonomy" id="2100421"/>
    <lineage>
        <taxon>Viruses</taxon>
        <taxon>Duplodnaviria</taxon>
        <taxon>Heunggongvirae</taxon>
        <taxon>Uroviricota</taxon>
        <taxon>Caudoviricetes</taxon>
        <taxon>Peduoviridae</taxon>
        <taxon>Maltschvirus</taxon>
        <taxon>Maltschvirus maltsch</taxon>
    </lineage>
</organism>
<sequence length="183" mass="18122">MRFHALLAVALLLAPLSGCEDAPKSGLAVKDVPAILDAAGNASAALSVAFIGKDVVGCKVTLATSAALVSASNAAKGAIDAKDGGDVILPAISVDISACGDLPPGTDIPAEVTKGLAFAKAVQPMLTLAANNAIPTDKCKLQAWVDAVIPYAFSVADAVTTELGAPDGKVEILASTVALSACK</sequence>
<name>A0A6J5S4G5_9CAUD</name>
<reference evidence="1" key="1">
    <citation type="submission" date="2020-05" db="EMBL/GenBank/DDBJ databases">
        <authorList>
            <person name="Chiriac C."/>
            <person name="Salcher M."/>
            <person name="Ghai R."/>
            <person name="Kavagutti S V."/>
        </authorList>
    </citation>
    <scope>NUCLEOTIDE SEQUENCE</scope>
</reference>
<protein>
    <submittedName>
        <fullName evidence="1">Uncharacterized protein</fullName>
    </submittedName>
</protein>